<proteinExistence type="predicted"/>
<dbReference type="STRING" id="551996.SAMN05192573_108218"/>
<name>A0A1G8BB77_9SPHI</name>
<dbReference type="Proteomes" id="UP000199705">
    <property type="component" value="Unassembled WGS sequence"/>
</dbReference>
<accession>A0A1G8BB77</accession>
<dbReference type="EMBL" id="FNCG01000008">
    <property type="protein sequence ID" value="SDH30477.1"/>
    <property type="molecule type" value="Genomic_DNA"/>
</dbReference>
<keyword evidence="2" id="KW-1185">Reference proteome</keyword>
<evidence type="ECO:0000313" key="2">
    <source>
        <dbReference type="Proteomes" id="UP000199705"/>
    </source>
</evidence>
<gene>
    <name evidence="1" type="ORF">SAMN05192573_108218</name>
</gene>
<reference evidence="2" key="1">
    <citation type="submission" date="2016-10" db="EMBL/GenBank/DDBJ databases">
        <authorList>
            <person name="Varghese N."/>
            <person name="Submissions S."/>
        </authorList>
    </citation>
    <scope>NUCLEOTIDE SEQUENCE [LARGE SCALE GENOMIC DNA]</scope>
    <source>
        <strain evidence="2">Gh-67</strain>
    </source>
</reference>
<sequence length="365" mass="41202">MKRLRILTLIALLLAIITFVVKNRKPSTVPAGKGLLVDKAWLSINKHPLTPQAAVRPPDQTFLTYPEWFLVFSPAEQADYFKTHTSTTFPYLKHVDQMWGGYGVMYDQIKGNFPFNTGYHVMIWVIAGSTTVEYGIKSFYETVIGRVTDISPNEEMTAEDKFNADYEYSYVKFIEALPWYEYDFNHQLKMLWSSASFSGPHLLRKLERRYYLTTELLVKSGYGWLIGLGTKSAYETASLQTAVVMDRLPTGLDTTGFVHNIKVLPNGMVLANLPRYAEFNTAVSKLAKNGVGFTEIAGNESAIMLTVLTEKPLNITANYKILFTQPIFTRPGLSRVALVTTVGNLSSLVRTLKLKGVTIEHIYDY</sequence>
<evidence type="ECO:0000313" key="1">
    <source>
        <dbReference type="EMBL" id="SDH30477.1"/>
    </source>
</evidence>
<protein>
    <submittedName>
        <fullName evidence="1">Uncharacterized protein</fullName>
    </submittedName>
</protein>
<dbReference type="AlphaFoldDB" id="A0A1G8BB77"/>
<organism evidence="1 2">
    <name type="scientific">Mucilaginibacter gossypii</name>
    <dbReference type="NCBI Taxonomy" id="551996"/>
    <lineage>
        <taxon>Bacteria</taxon>
        <taxon>Pseudomonadati</taxon>
        <taxon>Bacteroidota</taxon>
        <taxon>Sphingobacteriia</taxon>
        <taxon>Sphingobacteriales</taxon>
        <taxon>Sphingobacteriaceae</taxon>
        <taxon>Mucilaginibacter</taxon>
    </lineage>
</organism>
<dbReference type="RefSeq" id="WP_091169667.1">
    <property type="nucleotide sequence ID" value="NZ_FNCG01000008.1"/>
</dbReference>